<dbReference type="GO" id="GO:0003723">
    <property type="term" value="F:RNA binding"/>
    <property type="evidence" value="ECO:0007669"/>
    <property type="project" value="UniProtKB-UniRule"/>
</dbReference>
<dbReference type="GO" id="GO:0043022">
    <property type="term" value="F:ribosome binding"/>
    <property type="evidence" value="ECO:0007669"/>
    <property type="project" value="InterPro"/>
</dbReference>
<dbReference type="InterPro" id="IPR036390">
    <property type="entry name" value="WH_DNA-bd_sf"/>
</dbReference>
<comment type="function">
    <text evidence="5">Component of the eukaryotic translation initiation factor 3 (eIF-3) complex, which is involved in protein synthesis of a specialized repertoire of mRNAs and, together with other initiation factors, stimulates binding of mRNA and methionyl-tRNAi to the 40S ribosome. The eIF-3 complex specifically targets and initiates translation of a subset of mRNAs involved in cell proliferation.</text>
</comment>
<dbReference type="Pfam" id="PF10075">
    <property type="entry name" value="CSN8_PSD8_EIF3K"/>
    <property type="match status" value="1"/>
</dbReference>
<organism evidence="7 8">
    <name type="scientific">Crassostrea virginica</name>
    <name type="common">Eastern oyster</name>
    <dbReference type="NCBI Taxonomy" id="6565"/>
    <lineage>
        <taxon>Eukaryota</taxon>
        <taxon>Metazoa</taxon>
        <taxon>Spiralia</taxon>
        <taxon>Lophotrochozoa</taxon>
        <taxon>Mollusca</taxon>
        <taxon>Bivalvia</taxon>
        <taxon>Autobranchia</taxon>
        <taxon>Pteriomorphia</taxon>
        <taxon>Ostreida</taxon>
        <taxon>Ostreoidea</taxon>
        <taxon>Ostreidae</taxon>
        <taxon>Crassostrea</taxon>
    </lineage>
</organism>
<dbReference type="InterPro" id="IPR036388">
    <property type="entry name" value="WH-like_DNA-bd_sf"/>
</dbReference>
<keyword evidence="3 5" id="KW-0648">Protein biosynthesis</keyword>
<dbReference type="InterPro" id="IPR033464">
    <property type="entry name" value="CSN8_PSD8_EIF3K"/>
</dbReference>
<evidence type="ECO:0000313" key="7">
    <source>
        <dbReference type="Proteomes" id="UP000694844"/>
    </source>
</evidence>
<evidence type="ECO:0000256" key="3">
    <source>
        <dbReference type="ARBA" id="ARBA00022917"/>
    </source>
</evidence>
<dbReference type="GO" id="GO:0005852">
    <property type="term" value="C:eukaryotic translation initiation factor 3 complex"/>
    <property type="evidence" value="ECO:0007669"/>
    <property type="project" value="UniProtKB-UniRule"/>
</dbReference>
<comment type="subcellular location">
    <subcellularLocation>
        <location evidence="5">Cytoplasm</location>
    </subcellularLocation>
</comment>
<protein>
    <recommendedName>
        <fullName evidence="5">Eukaryotic translation initiation factor 3 subunit K</fullName>
        <shortName evidence="5">eIF3k</shortName>
    </recommendedName>
    <alternativeName>
        <fullName evidence="5">eIF-3 p25</fullName>
    </alternativeName>
</protein>
<dbReference type="Gene3D" id="1.10.10.10">
    <property type="entry name" value="Winged helix-like DNA-binding domain superfamily/Winged helix DNA-binding domain"/>
    <property type="match status" value="1"/>
</dbReference>
<dbReference type="PANTHER" id="PTHR13022">
    <property type="entry name" value="EUKARYOTIC TRANSLATION INITIATION FACTOR 3 SUBUNIT 11"/>
    <property type="match status" value="1"/>
</dbReference>
<comment type="similarity">
    <text evidence="5">Belongs to the eIF-3 subunit K family.</text>
</comment>
<keyword evidence="7" id="KW-1185">Reference proteome</keyword>
<name>A0A8B8E0L0_CRAVI</name>
<dbReference type="GO" id="GO:0001732">
    <property type="term" value="P:formation of cytoplasmic translation initiation complex"/>
    <property type="evidence" value="ECO:0007669"/>
    <property type="project" value="UniProtKB-UniRule"/>
</dbReference>
<evidence type="ECO:0000256" key="5">
    <source>
        <dbReference type="HAMAP-Rule" id="MF_03010"/>
    </source>
</evidence>
<evidence type="ECO:0000256" key="4">
    <source>
        <dbReference type="ARBA" id="ARBA00057041"/>
    </source>
</evidence>
<dbReference type="PROSITE" id="PS50250">
    <property type="entry name" value="PCI"/>
    <property type="match status" value="1"/>
</dbReference>
<dbReference type="HAMAP" id="MF_03010">
    <property type="entry name" value="eIF3k"/>
    <property type="match status" value="1"/>
</dbReference>
<accession>A0A8B8E0L0</accession>
<gene>
    <name evidence="8" type="primary">LOC111131036</name>
</gene>
<dbReference type="InterPro" id="IPR016024">
    <property type="entry name" value="ARM-type_fold"/>
</dbReference>
<sequence length="222" mass="25306">MSPALKMAEAMRANVAALLKGIDRYNPENLGTLEKYIFMQAQEGTYDLEANLAVLKLYQFNPMHYQTTVACQILLKALTNMPHTDFTLCKCLIDAVRHDEEPTAQVMNLAHLLETCQFREFWGALRTNPDLTANIRGFDDSIRKFVCHVIAATYQTIPSDLLKELLGDIPEDQVQQWINKYGWRLQEDGNVFIVNQEENIKTKNITESITFESVAGIMANCR</sequence>
<feature type="domain" description="PCI" evidence="6">
    <location>
        <begin position="46"/>
        <end position="208"/>
    </location>
</feature>
<dbReference type="Gene3D" id="1.25.40.250">
    <property type="entry name" value="ARM repeat, domain 1"/>
    <property type="match status" value="1"/>
</dbReference>
<dbReference type="OrthoDB" id="337745at2759"/>
<evidence type="ECO:0000256" key="1">
    <source>
        <dbReference type="ARBA" id="ARBA00022490"/>
    </source>
</evidence>
<dbReference type="InterPro" id="IPR009374">
    <property type="entry name" value="eIF3k"/>
</dbReference>
<comment type="subunit">
    <text evidence="5">Component of the eukaryotic translation initiation factor 3 (eIF-3) complex.</text>
</comment>
<evidence type="ECO:0000313" key="8">
    <source>
        <dbReference type="RefSeq" id="XP_022334072.1"/>
    </source>
</evidence>
<keyword evidence="2 5" id="KW-0396">Initiation factor</keyword>
<evidence type="ECO:0000256" key="2">
    <source>
        <dbReference type="ARBA" id="ARBA00022540"/>
    </source>
</evidence>
<dbReference type="InterPro" id="IPR016020">
    <property type="entry name" value="Transl_init_fac_sub12_N_euk"/>
</dbReference>
<evidence type="ECO:0000259" key="6">
    <source>
        <dbReference type="PROSITE" id="PS50250"/>
    </source>
</evidence>
<dbReference type="GO" id="GO:0006446">
    <property type="term" value="P:regulation of translational initiation"/>
    <property type="evidence" value="ECO:0007669"/>
    <property type="project" value="InterPro"/>
</dbReference>
<dbReference type="AlphaFoldDB" id="A0A8B8E0L0"/>
<dbReference type="KEGG" id="cvn:111131036"/>
<dbReference type="GO" id="GO:0033290">
    <property type="term" value="C:eukaryotic 48S preinitiation complex"/>
    <property type="evidence" value="ECO:0007669"/>
    <property type="project" value="UniProtKB-UniRule"/>
</dbReference>
<dbReference type="SUPFAM" id="SSF48371">
    <property type="entry name" value="ARM repeat"/>
    <property type="match status" value="1"/>
</dbReference>
<proteinExistence type="inferred from homology"/>
<dbReference type="SUPFAM" id="SSF46785">
    <property type="entry name" value="Winged helix' DNA-binding domain"/>
    <property type="match status" value="1"/>
</dbReference>
<reference evidence="8" key="1">
    <citation type="submission" date="2025-08" db="UniProtKB">
        <authorList>
            <consortium name="RefSeq"/>
        </authorList>
    </citation>
    <scope>IDENTIFICATION</scope>
    <source>
        <tissue evidence="8">Whole sample</tissue>
    </source>
</reference>
<dbReference type="Proteomes" id="UP000694844">
    <property type="component" value="Chromosome 4"/>
</dbReference>
<dbReference type="FunFam" id="1.25.40.250:FF:000001">
    <property type="entry name" value="Eukaryotic translation initiation factor 3 subunit K"/>
    <property type="match status" value="1"/>
</dbReference>
<keyword evidence="1 5" id="KW-0963">Cytoplasm</keyword>
<dbReference type="PANTHER" id="PTHR13022:SF0">
    <property type="entry name" value="EUKARYOTIC TRANSLATION INITIATION FACTOR 3 SUBUNIT K"/>
    <property type="match status" value="1"/>
</dbReference>
<dbReference type="GO" id="GO:0003743">
    <property type="term" value="F:translation initiation factor activity"/>
    <property type="evidence" value="ECO:0007669"/>
    <property type="project" value="UniProtKB-UniRule"/>
</dbReference>
<dbReference type="FunFam" id="1.10.10.10:FF:000212">
    <property type="entry name" value="Eukaryotic translation initiation factor 3 subunit K"/>
    <property type="match status" value="1"/>
</dbReference>
<comment type="function">
    <text evidence="4">Component of the eukaryotic translation initiation factor 3 (eIF-3) complex, which is required for several steps in the initiation of protein synthesis. The eIF-3 complex associates with the 40S ribosome and facilitates the recruitment of eIF-1, eIF-1A, eIF-2:GTP:methionyl-tRNAi and eIF-5 to form the 43S pre-initiation complex (43S PIC). The eIF-3 complex stimulates mRNA recruitment to the 43S PIC and scanning of the mRNA for AUG recognition. The eIF-3 complex is also required for disassembly and recycling of post-termination ribosomal complexes and subsequently prevents premature joining of the 40S and 60S ribosomal subunits prior to initiation. The eIF-3 complex specifically targets and initiates translation of a subset of mRNAs involved in cell proliferation, including cell cycling, differentiation and apoptosis, and uses different modes of RNA stem-loop binding to exert either translational activation or repression.</text>
</comment>
<dbReference type="GO" id="GO:0016282">
    <property type="term" value="C:eukaryotic 43S preinitiation complex"/>
    <property type="evidence" value="ECO:0007669"/>
    <property type="project" value="UniProtKB-UniRule"/>
</dbReference>
<dbReference type="RefSeq" id="XP_022334072.1">
    <property type="nucleotide sequence ID" value="XM_022478364.1"/>
</dbReference>
<dbReference type="GeneID" id="111131036"/>
<dbReference type="InterPro" id="IPR000717">
    <property type="entry name" value="PCI_dom"/>
</dbReference>